<proteinExistence type="predicted"/>
<protein>
    <submittedName>
        <fullName evidence="2">INTEGRAL MEMBRANE PROTEIN (Rhomboid family)</fullName>
    </submittedName>
</protein>
<sequence length="254" mass="27097">GGSRSGARRPGPFPVRGSGFRSADHLRARAGTVDRGLGSVSGRGGPGGGGARVFGWRGARARGARAFPDRGRRLKTLDLPELRPLARVLGSRPSQRSVARGLRHAGRAPLRRCALRAAWRGSNRGRRDRAPAGASARGGAACGSFRRRVRADGGGDALCLRAARPGPRGRRRSRDQANAKPRRIIAQPQRRSVPGGLVWDQPAVRLARGAARRDRCQHRLGGPYRGLSGRPPAVSADRGPARDVSAAAWRLVRM</sequence>
<feature type="region of interest" description="Disordered" evidence="1">
    <location>
        <begin position="157"/>
        <end position="183"/>
    </location>
</feature>
<gene>
    <name evidence="2" type="ORF">AVDCRST_MAG90-73</name>
</gene>
<feature type="region of interest" description="Disordered" evidence="1">
    <location>
        <begin position="218"/>
        <end position="240"/>
    </location>
</feature>
<feature type="non-terminal residue" evidence="2">
    <location>
        <position position="254"/>
    </location>
</feature>
<evidence type="ECO:0000313" key="2">
    <source>
        <dbReference type="EMBL" id="CAA9305182.1"/>
    </source>
</evidence>
<feature type="region of interest" description="Disordered" evidence="1">
    <location>
        <begin position="1"/>
        <end position="51"/>
    </location>
</feature>
<dbReference type="AlphaFoldDB" id="A0A6J4KGM9"/>
<evidence type="ECO:0000256" key="1">
    <source>
        <dbReference type="SAM" id="MobiDB-lite"/>
    </source>
</evidence>
<accession>A0A6J4KGM9</accession>
<feature type="compositionally biased region" description="Gly residues" evidence="1">
    <location>
        <begin position="39"/>
        <end position="51"/>
    </location>
</feature>
<feature type="compositionally biased region" description="Low complexity" evidence="1">
    <location>
        <begin position="131"/>
        <end position="141"/>
    </location>
</feature>
<dbReference type="EMBL" id="CADCUC010000014">
    <property type="protein sequence ID" value="CAA9305182.1"/>
    <property type="molecule type" value="Genomic_DNA"/>
</dbReference>
<reference evidence="2" key="1">
    <citation type="submission" date="2020-02" db="EMBL/GenBank/DDBJ databases">
        <authorList>
            <person name="Meier V. D."/>
        </authorList>
    </citation>
    <scope>NUCLEOTIDE SEQUENCE</scope>
    <source>
        <strain evidence="2">AVDCRST_MAG90</strain>
    </source>
</reference>
<feature type="non-terminal residue" evidence="2">
    <location>
        <position position="1"/>
    </location>
</feature>
<name>A0A6J4KGM9_9HYPH</name>
<feature type="region of interest" description="Disordered" evidence="1">
    <location>
        <begin position="122"/>
        <end position="141"/>
    </location>
</feature>
<organism evidence="2">
    <name type="scientific">uncultured Microvirga sp</name>
    <dbReference type="NCBI Taxonomy" id="412392"/>
    <lineage>
        <taxon>Bacteria</taxon>
        <taxon>Pseudomonadati</taxon>
        <taxon>Pseudomonadota</taxon>
        <taxon>Alphaproteobacteria</taxon>
        <taxon>Hyphomicrobiales</taxon>
        <taxon>Methylobacteriaceae</taxon>
        <taxon>Microvirga</taxon>
        <taxon>environmental samples</taxon>
    </lineage>
</organism>